<comment type="cofactor">
    <cofactor evidence="1">
        <name>FMN</name>
        <dbReference type="ChEBI" id="CHEBI:58210"/>
    </cofactor>
</comment>
<keyword evidence="3" id="KW-0285">Flavoprotein</keyword>
<keyword evidence="4" id="KW-0288">FMN</keyword>
<comment type="similarity">
    <text evidence="2">Belongs to the nitroreductase family.</text>
</comment>
<dbReference type="PANTHER" id="PTHR43821">
    <property type="entry name" value="NAD(P)H NITROREDUCTASE YDJA-RELATED"/>
    <property type="match status" value="1"/>
</dbReference>
<evidence type="ECO:0000256" key="1">
    <source>
        <dbReference type="ARBA" id="ARBA00001917"/>
    </source>
</evidence>
<feature type="signal peptide" evidence="9">
    <location>
        <begin position="1"/>
        <end position="29"/>
    </location>
</feature>
<dbReference type="Pfam" id="PF00881">
    <property type="entry name" value="Nitroreductase"/>
    <property type="match status" value="1"/>
</dbReference>
<protein>
    <recommendedName>
        <fullName evidence="10">Nitroreductase domain-containing protein</fullName>
    </recommendedName>
</protein>
<evidence type="ECO:0000256" key="7">
    <source>
        <dbReference type="ARBA" id="ARBA00023027"/>
    </source>
</evidence>
<dbReference type="CDD" id="cd02135">
    <property type="entry name" value="YdjA-like"/>
    <property type="match status" value="1"/>
</dbReference>
<evidence type="ECO:0000256" key="4">
    <source>
        <dbReference type="ARBA" id="ARBA00022643"/>
    </source>
</evidence>
<evidence type="ECO:0000313" key="11">
    <source>
        <dbReference type="EMBL" id="CAD8621244.1"/>
    </source>
</evidence>
<sequence length="497" mass="53352">MAVTGRGPAAARLFVVLLMAFWDFTGALAAASTRKLVETQPFKAMALMRTWQSRAADQNRVKTLPDGKGNGKLKVVRALSDEERMRRALCNEQFSTFLEATSGLAEADKSEYPQAKRQLVPALDIAGAARGRNTKVFASVGGGATTLALVEVLELDWSVLLLCVNPDVCKVPMIAEAEEATLAELQRLCEDAGARLRVLSAVEASLAANEERLGLTAQGGRRVPWLYVGLLPADANNLMSWFDSGIRLTPPSALEGEAASQASEGREAYHVASWFDSGIRLSPPSVPSAQMSEAREGHEDAAAAAASASVVHDALRSRRTINAFKAELPGGWNAALRRAVEAATFAPNHKRTEPWRFHLLGPQGIRRVCELNAELVATTKGAKAGEKKLGRWLAMPGWLVVTCVRSEPSMDDPAGVAREDYAACCCAVQNLCLSLHAEGIGTKWTTGPVNFDTRFSEAAGLSDDEYVVGTIWFGEAAGTQPAPPSKRPIDDVLFTHS</sequence>
<keyword evidence="6" id="KW-0560">Oxidoreductase</keyword>
<evidence type="ECO:0000256" key="5">
    <source>
        <dbReference type="ARBA" id="ARBA00022857"/>
    </source>
</evidence>
<keyword evidence="9" id="KW-0732">Signal</keyword>
<dbReference type="InterPro" id="IPR029479">
    <property type="entry name" value="Nitroreductase"/>
</dbReference>
<dbReference type="SUPFAM" id="SSF55469">
    <property type="entry name" value="FMN-dependent nitroreductase-like"/>
    <property type="match status" value="1"/>
</dbReference>
<feature type="chain" id="PRO_5030883310" description="Nitroreductase domain-containing protein" evidence="9">
    <location>
        <begin position="30"/>
        <end position="497"/>
    </location>
</feature>
<keyword evidence="5" id="KW-0521">NADP</keyword>
<keyword evidence="7" id="KW-0520">NAD</keyword>
<dbReference type="PANTHER" id="PTHR43821:SF1">
    <property type="entry name" value="NAD(P)H NITROREDUCTASE YDJA-RELATED"/>
    <property type="match status" value="1"/>
</dbReference>
<evidence type="ECO:0000256" key="2">
    <source>
        <dbReference type="ARBA" id="ARBA00007118"/>
    </source>
</evidence>
<organism evidence="11">
    <name type="scientific">Coccolithus braarudii</name>
    <dbReference type="NCBI Taxonomy" id="221442"/>
    <lineage>
        <taxon>Eukaryota</taxon>
        <taxon>Haptista</taxon>
        <taxon>Haptophyta</taxon>
        <taxon>Prymnesiophyceae</taxon>
        <taxon>Coccolithales</taxon>
        <taxon>Coccolithaceae</taxon>
        <taxon>Coccolithus</taxon>
    </lineage>
</organism>
<dbReference type="Gene3D" id="3.40.109.10">
    <property type="entry name" value="NADH Oxidase"/>
    <property type="match status" value="1"/>
</dbReference>
<dbReference type="InterPro" id="IPR000415">
    <property type="entry name" value="Nitroreductase-like"/>
</dbReference>
<reference evidence="11" key="1">
    <citation type="submission" date="2021-01" db="EMBL/GenBank/DDBJ databases">
        <authorList>
            <person name="Corre E."/>
            <person name="Pelletier E."/>
            <person name="Niang G."/>
            <person name="Scheremetjew M."/>
            <person name="Finn R."/>
            <person name="Kale V."/>
            <person name="Holt S."/>
            <person name="Cochrane G."/>
            <person name="Meng A."/>
            <person name="Brown T."/>
            <person name="Cohen L."/>
        </authorList>
    </citation>
    <scope>NUCLEOTIDE SEQUENCE</scope>
    <source>
        <strain evidence="11">PLY182g</strain>
    </source>
</reference>
<evidence type="ECO:0000256" key="6">
    <source>
        <dbReference type="ARBA" id="ARBA00023002"/>
    </source>
</evidence>
<dbReference type="InterPro" id="IPR052530">
    <property type="entry name" value="NAD(P)H_nitroreductase"/>
</dbReference>
<accession>A0A7S0LVA6</accession>
<evidence type="ECO:0000256" key="9">
    <source>
        <dbReference type="SAM" id="SignalP"/>
    </source>
</evidence>
<name>A0A7S0LVA6_9EUKA</name>
<dbReference type="AlphaFoldDB" id="A0A7S0LVA6"/>
<dbReference type="EMBL" id="HBEY01051222">
    <property type="protein sequence ID" value="CAD8621244.1"/>
    <property type="molecule type" value="Transcribed_RNA"/>
</dbReference>
<evidence type="ECO:0000256" key="8">
    <source>
        <dbReference type="SAM" id="MobiDB-lite"/>
    </source>
</evidence>
<proteinExistence type="inferred from homology"/>
<dbReference type="GO" id="GO:0016491">
    <property type="term" value="F:oxidoreductase activity"/>
    <property type="evidence" value="ECO:0007669"/>
    <property type="project" value="UniProtKB-KW"/>
</dbReference>
<evidence type="ECO:0000256" key="3">
    <source>
        <dbReference type="ARBA" id="ARBA00022630"/>
    </source>
</evidence>
<feature type="domain" description="Nitroreductase" evidence="10">
    <location>
        <begin position="316"/>
        <end position="474"/>
    </location>
</feature>
<dbReference type="InterPro" id="IPR026021">
    <property type="entry name" value="YdjA-like"/>
</dbReference>
<gene>
    <name evidence="11" type="ORF">CPEL01642_LOCUS24627</name>
</gene>
<feature type="region of interest" description="Disordered" evidence="8">
    <location>
        <begin position="478"/>
        <end position="497"/>
    </location>
</feature>
<evidence type="ECO:0000259" key="10">
    <source>
        <dbReference type="Pfam" id="PF00881"/>
    </source>
</evidence>